<name>A0A0S4J4R4_BODSA</name>
<evidence type="ECO:0000313" key="1">
    <source>
        <dbReference type="EMBL" id="CUG78789.1"/>
    </source>
</evidence>
<protein>
    <submittedName>
        <fullName evidence="1">Uncharacterized protein</fullName>
    </submittedName>
</protein>
<dbReference type="VEuPathDB" id="TriTrypDB:BSAL_85930"/>
<organism evidence="1 2">
    <name type="scientific">Bodo saltans</name>
    <name type="common">Flagellated protozoan</name>
    <dbReference type="NCBI Taxonomy" id="75058"/>
    <lineage>
        <taxon>Eukaryota</taxon>
        <taxon>Discoba</taxon>
        <taxon>Euglenozoa</taxon>
        <taxon>Kinetoplastea</taxon>
        <taxon>Metakinetoplastina</taxon>
        <taxon>Eubodonida</taxon>
        <taxon>Bodonidae</taxon>
        <taxon>Bodo</taxon>
    </lineage>
</organism>
<accession>A0A0S4J4R4</accession>
<sequence length="201" mass="21858">MTLMNFTRPMSPTHFRLTTEFSDCSARSIRFVVFSNSFLRIDYVAPGSGLVNAANDTSYLTDAARIFAVHSFLNVRTVVVDFRNSSIVLSCVCGARCGFVKYGELQRGMFSADVFSLSSIKTDGSTTSTDVVVQMYFATMSIAAPMTTTAVHVSSLYAGTCGASASLAALFLVPHRWFRRILSVLSRSGVVAPRSLSQLSR</sequence>
<dbReference type="Proteomes" id="UP000051952">
    <property type="component" value="Unassembled WGS sequence"/>
</dbReference>
<reference evidence="2" key="1">
    <citation type="submission" date="2015-09" db="EMBL/GenBank/DDBJ databases">
        <authorList>
            <consortium name="Pathogen Informatics"/>
        </authorList>
    </citation>
    <scope>NUCLEOTIDE SEQUENCE [LARGE SCALE GENOMIC DNA]</scope>
    <source>
        <strain evidence="2">Lake Konstanz</strain>
    </source>
</reference>
<evidence type="ECO:0000313" key="2">
    <source>
        <dbReference type="Proteomes" id="UP000051952"/>
    </source>
</evidence>
<dbReference type="EMBL" id="CYKH01001024">
    <property type="protein sequence ID" value="CUG78789.1"/>
    <property type="molecule type" value="Genomic_DNA"/>
</dbReference>
<proteinExistence type="predicted"/>
<dbReference type="AlphaFoldDB" id="A0A0S4J4R4"/>
<keyword evidence="2" id="KW-1185">Reference proteome</keyword>
<gene>
    <name evidence="1" type="ORF">BSAL_85930</name>
</gene>